<dbReference type="SUPFAM" id="SSF46955">
    <property type="entry name" value="Putative DNA-binding domain"/>
    <property type="match status" value="1"/>
</dbReference>
<protein>
    <submittedName>
        <fullName evidence="3">MerR family transcriptional regulator</fullName>
    </submittedName>
</protein>
<dbReference type="InterPro" id="IPR009061">
    <property type="entry name" value="DNA-bd_dom_put_sf"/>
</dbReference>
<keyword evidence="1" id="KW-0238">DNA-binding</keyword>
<organism evidence="3 4">
    <name type="scientific">Herbidospora solisilvae</name>
    <dbReference type="NCBI Taxonomy" id="2696284"/>
    <lineage>
        <taxon>Bacteria</taxon>
        <taxon>Bacillati</taxon>
        <taxon>Actinomycetota</taxon>
        <taxon>Actinomycetes</taxon>
        <taxon>Streptosporangiales</taxon>
        <taxon>Streptosporangiaceae</taxon>
        <taxon>Herbidospora</taxon>
    </lineage>
</organism>
<keyword evidence="4" id="KW-1185">Reference proteome</keyword>
<dbReference type="GO" id="GO:0003677">
    <property type="term" value="F:DNA binding"/>
    <property type="evidence" value="ECO:0007669"/>
    <property type="project" value="UniProtKB-KW"/>
</dbReference>
<dbReference type="RefSeq" id="WP_161480825.1">
    <property type="nucleotide sequence ID" value="NZ_WXEW01000005.1"/>
</dbReference>
<dbReference type="PRINTS" id="PR00040">
    <property type="entry name" value="HTHMERR"/>
</dbReference>
<dbReference type="PROSITE" id="PS50937">
    <property type="entry name" value="HTH_MERR_2"/>
    <property type="match status" value="1"/>
</dbReference>
<dbReference type="AlphaFoldDB" id="A0A7C9N7Y4"/>
<accession>A0A7C9N7Y4</accession>
<dbReference type="Pfam" id="PF13411">
    <property type="entry name" value="MerR_1"/>
    <property type="match status" value="1"/>
</dbReference>
<comment type="caution">
    <text evidence="3">The sequence shown here is derived from an EMBL/GenBank/DDBJ whole genome shotgun (WGS) entry which is preliminary data.</text>
</comment>
<gene>
    <name evidence="3" type="ORF">GT755_17865</name>
</gene>
<evidence type="ECO:0000313" key="4">
    <source>
        <dbReference type="Proteomes" id="UP000479526"/>
    </source>
</evidence>
<dbReference type="InterPro" id="IPR000551">
    <property type="entry name" value="MerR-type_HTH_dom"/>
</dbReference>
<evidence type="ECO:0000256" key="1">
    <source>
        <dbReference type="ARBA" id="ARBA00023125"/>
    </source>
</evidence>
<dbReference type="EMBL" id="WXEW01000005">
    <property type="protein sequence ID" value="NAS23553.1"/>
    <property type="molecule type" value="Genomic_DNA"/>
</dbReference>
<dbReference type="GO" id="GO:0003700">
    <property type="term" value="F:DNA-binding transcription factor activity"/>
    <property type="evidence" value="ECO:0007669"/>
    <property type="project" value="InterPro"/>
</dbReference>
<evidence type="ECO:0000313" key="3">
    <source>
        <dbReference type="EMBL" id="NAS23553.1"/>
    </source>
</evidence>
<proteinExistence type="predicted"/>
<feature type="domain" description="HTH merR-type" evidence="2">
    <location>
        <begin position="5"/>
        <end position="74"/>
    </location>
</feature>
<dbReference type="Proteomes" id="UP000479526">
    <property type="component" value="Unassembled WGS sequence"/>
</dbReference>
<dbReference type="InterPro" id="IPR047057">
    <property type="entry name" value="MerR_fam"/>
</dbReference>
<dbReference type="Gene3D" id="1.10.1660.10">
    <property type="match status" value="1"/>
</dbReference>
<sequence>MEIRHWRIGELTAVTGLTARALRHFEDIGLLPPIERSASGHRRYGEEDVRRLYRIVAMRELGIPLPEIARALDEEPDLAPMVREQLARVETRIADAQRLRRLLAGLLRLAPLPSAGQLIEVMKTMTQSSGFSPEQLARLRRRHDSDKLATWRSALADVVEELRACVAEEVDPADPRVQELAGRWSAVARDIAGGDLSVLSSMYAKLDAQGAAQATKGLVDEEVWEYVKRAFAIASALR</sequence>
<dbReference type="SMART" id="SM00422">
    <property type="entry name" value="HTH_MERR"/>
    <property type="match status" value="1"/>
</dbReference>
<reference evidence="3 4" key="1">
    <citation type="submission" date="2020-01" db="EMBL/GenBank/DDBJ databases">
        <title>Herbidospora sp. NEAU-GS84 nov., a novel actinomycete isolated from soil.</title>
        <authorList>
            <person name="Han L."/>
        </authorList>
    </citation>
    <scope>NUCLEOTIDE SEQUENCE [LARGE SCALE GENOMIC DNA]</scope>
    <source>
        <strain evidence="3 4">NEAU-GS84</strain>
    </source>
</reference>
<evidence type="ECO:0000259" key="2">
    <source>
        <dbReference type="PROSITE" id="PS50937"/>
    </source>
</evidence>
<name>A0A7C9N7Y4_9ACTN</name>
<dbReference type="PANTHER" id="PTHR30204:SF93">
    <property type="entry name" value="HTH MERR-TYPE DOMAIN-CONTAINING PROTEIN"/>
    <property type="match status" value="1"/>
</dbReference>
<dbReference type="PANTHER" id="PTHR30204">
    <property type="entry name" value="REDOX-CYCLING DRUG-SENSING TRANSCRIPTIONAL ACTIVATOR SOXR"/>
    <property type="match status" value="1"/>
</dbReference>